<sequence length="93" mass="10981">MPEYIYTVIIVIVIIVIAFFYSKKKANEEWKGELIRKRKNYGDENSVDTYTLVFRTEDGKKKKGKITSLKDFNNWKVGDKAEKKKGEYVPRKI</sequence>
<reference evidence="2 3" key="1">
    <citation type="journal article" date="2020" name="Biotechnol. Biofuels">
        <title>New insights from the biogas microbiome by comprehensive genome-resolved metagenomics of nearly 1600 species originating from multiple anaerobic digesters.</title>
        <authorList>
            <person name="Campanaro S."/>
            <person name="Treu L."/>
            <person name="Rodriguez-R L.M."/>
            <person name="Kovalovszki A."/>
            <person name="Ziels R.M."/>
            <person name="Maus I."/>
            <person name="Zhu X."/>
            <person name="Kougias P.G."/>
            <person name="Basile A."/>
            <person name="Luo G."/>
            <person name="Schluter A."/>
            <person name="Konstantinidis K.T."/>
            <person name="Angelidaki I."/>
        </authorList>
    </citation>
    <scope>NUCLEOTIDE SEQUENCE [LARGE SCALE GENOMIC DNA]</scope>
    <source>
        <strain evidence="2">AS19jrsBPTG_9</strain>
    </source>
</reference>
<evidence type="ECO:0000256" key="1">
    <source>
        <dbReference type="SAM" id="Phobius"/>
    </source>
</evidence>
<evidence type="ECO:0008006" key="4">
    <source>
        <dbReference type="Google" id="ProtNLM"/>
    </source>
</evidence>
<dbReference type="EMBL" id="JAAZIL010000010">
    <property type="protein sequence ID" value="NLZ24189.1"/>
    <property type="molecule type" value="Genomic_DNA"/>
</dbReference>
<dbReference type="AlphaFoldDB" id="A0A847VCJ3"/>
<evidence type="ECO:0000313" key="2">
    <source>
        <dbReference type="EMBL" id="NLZ24189.1"/>
    </source>
</evidence>
<dbReference type="Proteomes" id="UP000564033">
    <property type="component" value="Unassembled WGS sequence"/>
</dbReference>
<protein>
    <recommendedName>
        <fullName evidence="4">DUF3592 domain-containing protein</fullName>
    </recommendedName>
</protein>
<keyword evidence="1" id="KW-0472">Membrane</keyword>
<feature type="transmembrane region" description="Helical" evidence="1">
    <location>
        <begin position="6"/>
        <end position="22"/>
    </location>
</feature>
<name>A0A847VCJ3_9BACT</name>
<evidence type="ECO:0000313" key="3">
    <source>
        <dbReference type="Proteomes" id="UP000564033"/>
    </source>
</evidence>
<accession>A0A847VCJ3</accession>
<keyword evidence="1" id="KW-1133">Transmembrane helix</keyword>
<keyword evidence="1" id="KW-0812">Transmembrane</keyword>
<gene>
    <name evidence="2" type="ORF">GX888_00350</name>
</gene>
<comment type="caution">
    <text evidence="2">The sequence shown here is derived from an EMBL/GenBank/DDBJ whole genome shotgun (WGS) entry which is preliminary data.</text>
</comment>
<proteinExistence type="predicted"/>
<organism evidence="2 3">
    <name type="scientific">Candidatus Dojkabacteria bacterium</name>
    <dbReference type="NCBI Taxonomy" id="2099670"/>
    <lineage>
        <taxon>Bacteria</taxon>
        <taxon>Candidatus Dojkabacteria</taxon>
    </lineage>
</organism>